<dbReference type="Pfam" id="PF04991">
    <property type="entry name" value="LicD"/>
    <property type="match status" value="1"/>
</dbReference>
<evidence type="ECO:0000313" key="3">
    <source>
        <dbReference type="EMBL" id="CAF4372391.1"/>
    </source>
</evidence>
<evidence type="ECO:0000313" key="4">
    <source>
        <dbReference type="Proteomes" id="UP000663855"/>
    </source>
</evidence>
<gene>
    <name evidence="3" type="ORF">BYL167_LOCUS30374</name>
    <name evidence="2" type="ORF">CJN711_LOCUS16021</name>
</gene>
<sequence length="268" mass="31433">MENPIAITDADHKLLTYYANMRSRLEKEKLNDIEVDKLYDIVEVTGGLFDKHGIRYTIEGGTLLGAVRNGGLIEHDNDADFDVLQDDLDKIKALRSNFAEYGLEIIDIPGWGLQVTHIDNPCLAPGLWTDGVTEWTSKWPFLDLIAIRWDAIEQQYILAQNVAYHDYPEYHLTRSDWENPFEKIPFGHLMLWAISGTKNRRAYLDRHYRNWDRMIEMKMDHRSNQYFQVKIQCPLYSEDLCHRPRSKNPTTLKKPYSRTKVINMIEEN</sequence>
<dbReference type="Proteomes" id="UP000663855">
    <property type="component" value="Unassembled WGS sequence"/>
</dbReference>
<dbReference type="InterPro" id="IPR007074">
    <property type="entry name" value="LicD/FKTN/FKRP_NTP_transf"/>
</dbReference>
<name>A0A815CBF9_9BILA</name>
<evidence type="ECO:0000259" key="1">
    <source>
        <dbReference type="Pfam" id="PF04991"/>
    </source>
</evidence>
<feature type="domain" description="LicD/FKTN/FKRP nucleotidyltransferase" evidence="1">
    <location>
        <begin position="51"/>
        <end position="96"/>
    </location>
</feature>
<organism evidence="2 4">
    <name type="scientific">Rotaria magnacalcarata</name>
    <dbReference type="NCBI Taxonomy" id="392030"/>
    <lineage>
        <taxon>Eukaryota</taxon>
        <taxon>Metazoa</taxon>
        <taxon>Spiralia</taxon>
        <taxon>Gnathifera</taxon>
        <taxon>Rotifera</taxon>
        <taxon>Eurotatoria</taxon>
        <taxon>Bdelloidea</taxon>
        <taxon>Philodinida</taxon>
        <taxon>Philodinidae</taxon>
        <taxon>Rotaria</taxon>
    </lineage>
</organism>
<dbReference type="PANTHER" id="PTHR13627:SF31">
    <property type="entry name" value="RIBITOL 5-PHOSPHATE TRANSFERASE FKRP"/>
    <property type="match status" value="1"/>
</dbReference>
<dbReference type="EMBL" id="CAJOBH010049589">
    <property type="protein sequence ID" value="CAF4372391.1"/>
    <property type="molecule type" value="Genomic_DNA"/>
</dbReference>
<proteinExistence type="predicted"/>
<evidence type="ECO:0000313" key="2">
    <source>
        <dbReference type="EMBL" id="CAF1281791.1"/>
    </source>
</evidence>
<dbReference type="Proteomes" id="UP000681967">
    <property type="component" value="Unassembled WGS sequence"/>
</dbReference>
<comment type="caution">
    <text evidence="2">The sequence shown here is derived from an EMBL/GenBank/DDBJ whole genome shotgun (WGS) entry which is preliminary data.</text>
</comment>
<reference evidence="2" key="1">
    <citation type="submission" date="2021-02" db="EMBL/GenBank/DDBJ databases">
        <authorList>
            <person name="Nowell W R."/>
        </authorList>
    </citation>
    <scope>NUCLEOTIDE SEQUENCE</scope>
</reference>
<accession>A0A815CBF9</accession>
<dbReference type="EMBL" id="CAJNOV010007351">
    <property type="protein sequence ID" value="CAF1281791.1"/>
    <property type="molecule type" value="Genomic_DNA"/>
</dbReference>
<dbReference type="InterPro" id="IPR052613">
    <property type="entry name" value="LicD_transferase"/>
</dbReference>
<protein>
    <recommendedName>
        <fullName evidence="1">LicD/FKTN/FKRP nucleotidyltransferase domain-containing protein</fullName>
    </recommendedName>
</protein>
<dbReference type="GO" id="GO:0009100">
    <property type="term" value="P:glycoprotein metabolic process"/>
    <property type="evidence" value="ECO:0007669"/>
    <property type="project" value="UniProtKB-ARBA"/>
</dbReference>
<dbReference type="PANTHER" id="PTHR13627">
    <property type="entry name" value="FUKUTIN RELATED PROTEIN"/>
    <property type="match status" value="1"/>
</dbReference>
<dbReference type="AlphaFoldDB" id="A0A815CBF9"/>